<dbReference type="AlphaFoldDB" id="A0AA36B8X8"/>
<keyword evidence="3" id="KW-1185">Reference proteome</keyword>
<feature type="region of interest" description="Disordered" evidence="1">
    <location>
        <begin position="28"/>
        <end position="51"/>
    </location>
</feature>
<feature type="compositionally biased region" description="Basic and acidic residues" evidence="1">
    <location>
        <begin position="42"/>
        <end position="51"/>
    </location>
</feature>
<proteinExistence type="predicted"/>
<evidence type="ECO:0000313" key="2">
    <source>
        <dbReference type="EMBL" id="CAI9729569.1"/>
    </source>
</evidence>
<reference evidence="2" key="1">
    <citation type="submission" date="2023-08" db="EMBL/GenBank/DDBJ databases">
        <authorList>
            <person name="Alioto T."/>
            <person name="Alioto T."/>
            <person name="Gomez Garrido J."/>
        </authorList>
    </citation>
    <scope>NUCLEOTIDE SEQUENCE</scope>
</reference>
<dbReference type="EMBL" id="OX597823">
    <property type="protein sequence ID" value="CAI9729569.1"/>
    <property type="molecule type" value="Genomic_DNA"/>
</dbReference>
<accession>A0AA36B8X8</accession>
<dbReference type="Proteomes" id="UP001162480">
    <property type="component" value="Chromosome 10"/>
</dbReference>
<evidence type="ECO:0000256" key="1">
    <source>
        <dbReference type="SAM" id="MobiDB-lite"/>
    </source>
</evidence>
<evidence type="ECO:0000313" key="3">
    <source>
        <dbReference type="Proteomes" id="UP001162480"/>
    </source>
</evidence>
<name>A0AA36B8X8_OCTVU</name>
<gene>
    <name evidence="2" type="ORF">OCTVUL_1B009012</name>
</gene>
<protein>
    <submittedName>
        <fullName evidence="2">Uncharacterized protein</fullName>
    </submittedName>
</protein>
<sequence>MKPACFSENAAFEYGNVGDCCVSTGAAGKEEGSGDTLGCGNDGRDENGDSDYVDRNAADVGGDTSQLKSFDHLPVISIFLFSYQIIIKSMKISCVNENLSGKS</sequence>
<organism evidence="2 3">
    <name type="scientific">Octopus vulgaris</name>
    <name type="common">Common octopus</name>
    <dbReference type="NCBI Taxonomy" id="6645"/>
    <lineage>
        <taxon>Eukaryota</taxon>
        <taxon>Metazoa</taxon>
        <taxon>Spiralia</taxon>
        <taxon>Lophotrochozoa</taxon>
        <taxon>Mollusca</taxon>
        <taxon>Cephalopoda</taxon>
        <taxon>Coleoidea</taxon>
        <taxon>Octopodiformes</taxon>
        <taxon>Octopoda</taxon>
        <taxon>Incirrata</taxon>
        <taxon>Octopodidae</taxon>
        <taxon>Octopus</taxon>
    </lineage>
</organism>